<evidence type="ECO:0000256" key="1">
    <source>
        <dbReference type="ARBA" id="ARBA00004141"/>
    </source>
</evidence>
<feature type="region of interest" description="Disordered" evidence="5">
    <location>
        <begin position="117"/>
        <end position="157"/>
    </location>
</feature>
<protein>
    <recommendedName>
        <fullName evidence="9">Tetraspanin Tsp2</fullName>
    </recommendedName>
</protein>
<dbReference type="OrthoDB" id="2156690at2759"/>
<dbReference type="HOGENOM" id="CLU_033914_0_0_1"/>
<dbReference type="EMBL" id="KN833055">
    <property type="protein sequence ID" value="KIM74777.1"/>
    <property type="molecule type" value="Genomic_DNA"/>
</dbReference>
<dbReference type="AlphaFoldDB" id="A0A0C3BBS6"/>
<dbReference type="STRING" id="765440.A0A0C3BBS6"/>
<dbReference type="PANTHER" id="PTHR19282:SF556">
    <property type="entry name" value="TETRASPANIN"/>
    <property type="match status" value="1"/>
</dbReference>
<evidence type="ECO:0000256" key="2">
    <source>
        <dbReference type="ARBA" id="ARBA00022692"/>
    </source>
</evidence>
<reference evidence="8" key="2">
    <citation type="submission" date="2015-01" db="EMBL/GenBank/DDBJ databases">
        <title>Evolutionary Origins and Diversification of the Mycorrhizal Mutualists.</title>
        <authorList>
            <consortium name="DOE Joint Genome Institute"/>
            <consortium name="Mycorrhizal Genomics Consortium"/>
            <person name="Kohler A."/>
            <person name="Kuo A."/>
            <person name="Nagy L.G."/>
            <person name="Floudas D."/>
            <person name="Copeland A."/>
            <person name="Barry K.W."/>
            <person name="Cichocki N."/>
            <person name="Veneault-Fourrey C."/>
            <person name="LaButti K."/>
            <person name="Lindquist E.A."/>
            <person name="Lipzen A."/>
            <person name="Lundell T."/>
            <person name="Morin E."/>
            <person name="Murat C."/>
            <person name="Riley R."/>
            <person name="Ohm R."/>
            <person name="Sun H."/>
            <person name="Tunlid A."/>
            <person name="Henrissat B."/>
            <person name="Grigoriev I.V."/>
            <person name="Hibbett D.S."/>
            <person name="Martin F."/>
        </authorList>
    </citation>
    <scope>NUCLEOTIDE SEQUENCE [LARGE SCALE GENOMIC DNA]</scope>
    <source>
        <strain evidence="8">F 1598</strain>
    </source>
</reference>
<evidence type="ECO:0000313" key="8">
    <source>
        <dbReference type="Proteomes" id="UP000054166"/>
    </source>
</evidence>
<keyword evidence="2 6" id="KW-0812">Transmembrane</keyword>
<dbReference type="Pfam" id="PF00335">
    <property type="entry name" value="Tetraspanin"/>
    <property type="match status" value="1"/>
</dbReference>
<dbReference type="PANTHER" id="PTHR19282">
    <property type="entry name" value="TETRASPANIN"/>
    <property type="match status" value="1"/>
</dbReference>
<keyword evidence="4 6" id="KW-0472">Membrane</keyword>
<dbReference type="GO" id="GO:0016020">
    <property type="term" value="C:membrane"/>
    <property type="evidence" value="ECO:0007669"/>
    <property type="project" value="UniProtKB-SubCell"/>
</dbReference>
<evidence type="ECO:0000256" key="5">
    <source>
        <dbReference type="SAM" id="MobiDB-lite"/>
    </source>
</evidence>
<gene>
    <name evidence="7" type="ORF">PILCRDRAFT_693400</name>
</gene>
<dbReference type="Proteomes" id="UP000054166">
    <property type="component" value="Unassembled WGS sequence"/>
</dbReference>
<evidence type="ECO:0000256" key="3">
    <source>
        <dbReference type="ARBA" id="ARBA00022989"/>
    </source>
</evidence>
<evidence type="ECO:0000256" key="4">
    <source>
        <dbReference type="ARBA" id="ARBA00023136"/>
    </source>
</evidence>
<keyword evidence="8" id="KW-1185">Reference proteome</keyword>
<feature type="transmembrane region" description="Helical" evidence="6">
    <location>
        <begin position="340"/>
        <end position="364"/>
    </location>
</feature>
<reference evidence="7 8" key="1">
    <citation type="submission" date="2014-04" db="EMBL/GenBank/DDBJ databases">
        <authorList>
            <consortium name="DOE Joint Genome Institute"/>
            <person name="Kuo A."/>
            <person name="Tarkka M."/>
            <person name="Buscot F."/>
            <person name="Kohler A."/>
            <person name="Nagy L.G."/>
            <person name="Floudas D."/>
            <person name="Copeland A."/>
            <person name="Barry K.W."/>
            <person name="Cichocki N."/>
            <person name="Veneault-Fourrey C."/>
            <person name="LaButti K."/>
            <person name="Lindquist E.A."/>
            <person name="Lipzen A."/>
            <person name="Lundell T."/>
            <person name="Morin E."/>
            <person name="Murat C."/>
            <person name="Sun H."/>
            <person name="Tunlid A."/>
            <person name="Henrissat B."/>
            <person name="Grigoriev I.V."/>
            <person name="Hibbett D.S."/>
            <person name="Martin F."/>
            <person name="Nordberg H.P."/>
            <person name="Cantor M.N."/>
            <person name="Hua S.X."/>
        </authorList>
    </citation>
    <scope>NUCLEOTIDE SEQUENCE [LARGE SCALE GENOMIC DNA]</scope>
    <source>
        <strain evidence="7 8">F 1598</strain>
    </source>
</reference>
<feature type="compositionally biased region" description="Low complexity" evidence="5">
    <location>
        <begin position="139"/>
        <end position="149"/>
    </location>
</feature>
<dbReference type="InParanoid" id="A0A0C3BBS6"/>
<evidence type="ECO:0000313" key="7">
    <source>
        <dbReference type="EMBL" id="KIM74777.1"/>
    </source>
</evidence>
<evidence type="ECO:0008006" key="9">
    <source>
        <dbReference type="Google" id="ProtNLM"/>
    </source>
</evidence>
<evidence type="ECO:0000256" key="6">
    <source>
        <dbReference type="SAM" id="Phobius"/>
    </source>
</evidence>
<name>A0A0C3BBS6_PILCF</name>
<proteinExistence type="predicted"/>
<accession>A0A0C3BBS6</accession>
<dbReference type="InterPro" id="IPR018499">
    <property type="entry name" value="Tetraspanin/Peripherin"/>
</dbReference>
<dbReference type="PRINTS" id="PR00259">
    <property type="entry name" value="TMFOUR"/>
</dbReference>
<feature type="transmembrane region" description="Helical" evidence="6">
    <location>
        <begin position="370"/>
        <end position="392"/>
    </location>
</feature>
<keyword evidence="3 6" id="KW-1133">Transmembrane helix</keyword>
<feature type="transmembrane region" description="Helical" evidence="6">
    <location>
        <begin position="301"/>
        <end position="328"/>
    </location>
</feature>
<sequence>MERRYPSTESSLASTDRLFIRRRSGKLTSNLRHCNPAYGSRGDLIRNTSQNWPFLAHDEDTIQCMPTVILVNPIHSSKHQSSASHLPLQPASLVEPASAGLSDNALVHRSSDAALHPPFDHINPDRLSPVDLTSHPEASSLSTYGSSQSLVPSSTPDVMPPRDRPFLAFLRRRFNFLSFGRPYRLPSSAFMMVSHEPRPQSVRSVSNYSTSSMPSAISGVSSYSSYSVDSGHSSLISCISTTSKFTHKWPRPRSFRTLSTKDAGNTGTNRLSYTKRVLEEEGQGLQADVCEGQWTRYKWCLFVSVIIVLACGIACLACAIMLWLRIWPQADVMSTADNDVLILATLTGSLLIFAAFIGTTGVFLESRPLLATYAIFLWPGLISMVAVGYVTYKRSTFALDHKLDLAWSQWYTSEGRLLIQDALHCCGFYDPLHDAVPSKWCYPRTPLPGCKGKLYRFEKEQLSIIWTATFFLVALHILNIMVALLCANHITKTFGDGLMPKKYRLSAMDLRADAEKIASCRAGKYGVRSLPGSGSSSMSRKNKEDAD</sequence>
<organism evidence="7 8">
    <name type="scientific">Piloderma croceum (strain F 1598)</name>
    <dbReference type="NCBI Taxonomy" id="765440"/>
    <lineage>
        <taxon>Eukaryota</taxon>
        <taxon>Fungi</taxon>
        <taxon>Dikarya</taxon>
        <taxon>Basidiomycota</taxon>
        <taxon>Agaricomycotina</taxon>
        <taxon>Agaricomycetes</taxon>
        <taxon>Agaricomycetidae</taxon>
        <taxon>Atheliales</taxon>
        <taxon>Atheliaceae</taxon>
        <taxon>Piloderma</taxon>
    </lineage>
</organism>
<feature type="transmembrane region" description="Helical" evidence="6">
    <location>
        <begin position="463"/>
        <end position="485"/>
    </location>
</feature>
<comment type="subcellular location">
    <subcellularLocation>
        <location evidence="1">Membrane</location>
        <topology evidence="1">Multi-pass membrane protein</topology>
    </subcellularLocation>
</comment>